<dbReference type="AlphaFoldDB" id="A0A5M7C483"/>
<dbReference type="OrthoDB" id="4563217at2"/>
<organism evidence="1 2">
    <name type="scientific">Saccharopolyspora hirsuta</name>
    <dbReference type="NCBI Taxonomy" id="1837"/>
    <lineage>
        <taxon>Bacteria</taxon>
        <taxon>Bacillati</taxon>
        <taxon>Actinomycetota</taxon>
        <taxon>Actinomycetes</taxon>
        <taxon>Pseudonocardiales</taxon>
        <taxon>Pseudonocardiaceae</taxon>
        <taxon>Saccharopolyspora</taxon>
    </lineage>
</organism>
<dbReference type="Pfam" id="PF00805">
    <property type="entry name" value="Pentapeptide"/>
    <property type="match status" value="2"/>
</dbReference>
<dbReference type="InterPro" id="IPR051082">
    <property type="entry name" value="Pentapeptide-BTB/POZ_domain"/>
</dbReference>
<dbReference type="InterPro" id="IPR001646">
    <property type="entry name" value="5peptide_repeat"/>
</dbReference>
<name>A0A5M7C483_SACHI</name>
<dbReference type="PANTHER" id="PTHR14136">
    <property type="entry name" value="BTB_POZ DOMAIN-CONTAINING PROTEIN KCTD9"/>
    <property type="match status" value="1"/>
</dbReference>
<dbReference type="RefSeq" id="WP_150066274.1">
    <property type="nucleotide sequence ID" value="NZ_VWPH01000004.1"/>
</dbReference>
<reference evidence="1 2" key="1">
    <citation type="submission" date="2019-09" db="EMBL/GenBank/DDBJ databases">
        <title>Draft genome sequence of the thermophilic Saccharopolyspora hirsuta VKM Ac-666T.</title>
        <authorList>
            <person name="Lobastova T.G."/>
            <person name="Fokina V."/>
            <person name="Bragin E.Y."/>
            <person name="Shtratnikova V.Y."/>
            <person name="Starodumova I.P."/>
            <person name="Tarlachkov S.V."/>
            <person name="Donova M.V."/>
        </authorList>
    </citation>
    <scope>NUCLEOTIDE SEQUENCE [LARGE SCALE GENOMIC DNA]</scope>
    <source>
        <strain evidence="1 2">VKM Ac-666</strain>
    </source>
</reference>
<evidence type="ECO:0000313" key="2">
    <source>
        <dbReference type="Proteomes" id="UP000323946"/>
    </source>
</evidence>
<comment type="caution">
    <text evidence="1">The sequence shown here is derived from an EMBL/GenBank/DDBJ whole genome shotgun (WGS) entry which is preliminary data.</text>
</comment>
<dbReference type="Proteomes" id="UP000323946">
    <property type="component" value="Unassembled WGS sequence"/>
</dbReference>
<dbReference type="Gene3D" id="2.160.20.80">
    <property type="entry name" value="E3 ubiquitin-protein ligase SopA"/>
    <property type="match status" value="1"/>
</dbReference>
<dbReference type="PANTHER" id="PTHR14136:SF17">
    <property type="entry name" value="BTB_POZ DOMAIN-CONTAINING PROTEIN KCTD9"/>
    <property type="match status" value="1"/>
</dbReference>
<dbReference type="SUPFAM" id="SSF141571">
    <property type="entry name" value="Pentapeptide repeat-like"/>
    <property type="match status" value="1"/>
</dbReference>
<sequence length="407" mass="43685">MTARTGSWGWAGELDGRPTDEVVEAVAAREPASAAALLTDELPPGGLLIVTAHRSRARPDEDLPAQLAEAGLTAEVVPLAGRELDEEQLAELQPEVLVLDAPDLAGFAGRRLDGVMLRNLLERLRARLPRTRLAIYVSDACFAVHHALPGTLRLTLPQQVDEDASTGPLADFAGKAVAAASTGDRAQVVEALSELARQPSFDPLSPPRPLVDTATENLVFFQEILGDLLRLHWPLAPHRWPTPDTSDSAPRTTAVLYRLLSAAEPVGPRNNLRHADVGRWLCALRAESYELLGSVTASLRGEDLSGANLSYAPSLEHCDLSGADLTDVDGYRVNVGDGVLDRAVLVRSCFARGHLKRTSLREADLSHADLEYASLQQADLTDAVLDGADLHRALVDQATGLRVPVRG</sequence>
<protein>
    <submittedName>
        <fullName evidence="1">Pentapeptide repeat-containing protein</fullName>
    </submittedName>
</protein>
<dbReference type="EMBL" id="VWPH01000004">
    <property type="protein sequence ID" value="KAA5835078.1"/>
    <property type="molecule type" value="Genomic_DNA"/>
</dbReference>
<gene>
    <name evidence="1" type="ORF">F1721_09780</name>
</gene>
<accession>A0A5M7C483</accession>
<dbReference type="SMR" id="A0A5M7C483"/>
<keyword evidence="2" id="KW-1185">Reference proteome</keyword>
<evidence type="ECO:0000313" key="1">
    <source>
        <dbReference type="EMBL" id="KAA5835078.1"/>
    </source>
</evidence>
<proteinExistence type="predicted"/>